<name>A0AAD9X866_9ROSI</name>
<dbReference type="InterPro" id="IPR057590">
    <property type="entry name" value="PH_RDR1/2-like"/>
</dbReference>
<gene>
    <name evidence="3" type="ORF">Ddye_014327</name>
</gene>
<evidence type="ECO:0000313" key="3">
    <source>
        <dbReference type="EMBL" id="KAK2654471.1"/>
    </source>
</evidence>
<dbReference type="Pfam" id="PF26250">
    <property type="entry name" value="RRM_RdRP1_2"/>
    <property type="match status" value="1"/>
</dbReference>
<accession>A0AAD9X866</accession>
<dbReference type="EMBL" id="JANJYI010000004">
    <property type="protein sequence ID" value="KAK2654471.1"/>
    <property type="molecule type" value="Genomic_DNA"/>
</dbReference>
<proteinExistence type="predicted"/>
<evidence type="ECO:0000259" key="2">
    <source>
        <dbReference type="Pfam" id="PF26250"/>
    </source>
</evidence>
<evidence type="ECO:0000259" key="1">
    <source>
        <dbReference type="Pfam" id="PF24823"/>
    </source>
</evidence>
<evidence type="ECO:0000313" key="4">
    <source>
        <dbReference type="Proteomes" id="UP001280121"/>
    </source>
</evidence>
<feature type="domain" description="RDR1/2-like RRM" evidence="2">
    <location>
        <begin position="4"/>
        <end position="82"/>
    </location>
</feature>
<keyword evidence="4" id="KW-1185">Reference proteome</keyword>
<feature type="domain" description="RDR1/2-like PH-like" evidence="1">
    <location>
        <begin position="101"/>
        <end position="172"/>
    </location>
</feature>
<protein>
    <submittedName>
        <fullName evidence="3">Uncharacterized protein</fullName>
    </submittedName>
</protein>
<sequence length="184" mass="20820">MGKTVKLFGFASVQSPAAVKKFVEGHTGEGTVCDVVEVGRFEGTRAHAIVEFATIEAADHIKSLAAAADRLWFKKSYLTARDMEPNSRTCHSQHKIDNVKLSVGCQLSEVIFSVLWSQENVSVKFGTDLRRFNFFLTYNSVEYKLEVSYESIWKIKLHRPRGQTAKFLVIQVINNLLLHCVKMH</sequence>
<dbReference type="AlphaFoldDB" id="A0AAD9X866"/>
<dbReference type="InterPro" id="IPR058763">
    <property type="entry name" value="RRM_RDR1/2-like"/>
</dbReference>
<reference evidence="3" key="1">
    <citation type="journal article" date="2023" name="Plant J.">
        <title>Genome sequences and population genomics provide insights into the demographic history, inbreeding, and mutation load of two 'living fossil' tree species of Dipteronia.</title>
        <authorList>
            <person name="Feng Y."/>
            <person name="Comes H.P."/>
            <person name="Chen J."/>
            <person name="Zhu S."/>
            <person name="Lu R."/>
            <person name="Zhang X."/>
            <person name="Li P."/>
            <person name="Qiu J."/>
            <person name="Olsen K.M."/>
            <person name="Qiu Y."/>
        </authorList>
    </citation>
    <scope>NUCLEOTIDE SEQUENCE</scope>
    <source>
        <strain evidence="3">KIB01</strain>
    </source>
</reference>
<dbReference type="Proteomes" id="UP001280121">
    <property type="component" value="Unassembled WGS sequence"/>
</dbReference>
<comment type="caution">
    <text evidence="3">The sequence shown here is derived from an EMBL/GenBank/DDBJ whole genome shotgun (WGS) entry which is preliminary data.</text>
</comment>
<dbReference type="Pfam" id="PF24823">
    <property type="entry name" value="PH_RDR2"/>
    <property type="match status" value="1"/>
</dbReference>
<organism evidence="3 4">
    <name type="scientific">Dipteronia dyeriana</name>
    <dbReference type="NCBI Taxonomy" id="168575"/>
    <lineage>
        <taxon>Eukaryota</taxon>
        <taxon>Viridiplantae</taxon>
        <taxon>Streptophyta</taxon>
        <taxon>Embryophyta</taxon>
        <taxon>Tracheophyta</taxon>
        <taxon>Spermatophyta</taxon>
        <taxon>Magnoliopsida</taxon>
        <taxon>eudicotyledons</taxon>
        <taxon>Gunneridae</taxon>
        <taxon>Pentapetalae</taxon>
        <taxon>rosids</taxon>
        <taxon>malvids</taxon>
        <taxon>Sapindales</taxon>
        <taxon>Sapindaceae</taxon>
        <taxon>Hippocastanoideae</taxon>
        <taxon>Acereae</taxon>
        <taxon>Dipteronia</taxon>
    </lineage>
</organism>